<dbReference type="InParanoid" id="A0A151GS64"/>
<organism evidence="2 3">
    <name type="scientific">Drechmeria coniospora</name>
    <name type="common">Nematophagous fungus</name>
    <name type="synonym">Meria coniospora</name>
    <dbReference type="NCBI Taxonomy" id="98403"/>
    <lineage>
        <taxon>Eukaryota</taxon>
        <taxon>Fungi</taxon>
        <taxon>Dikarya</taxon>
        <taxon>Ascomycota</taxon>
        <taxon>Pezizomycotina</taxon>
        <taxon>Sordariomycetes</taxon>
        <taxon>Hypocreomycetidae</taxon>
        <taxon>Hypocreales</taxon>
        <taxon>Ophiocordycipitaceae</taxon>
        <taxon>Drechmeria</taxon>
    </lineage>
</organism>
<keyword evidence="3" id="KW-1185">Reference proteome</keyword>
<sequence>MQITHNNTHTHARKSRTTNMHNARTHARTHALTHSYWIHQLHVITVHKTRPFTIPVPPSSHGRESAGTEPPPIVPPPIVPDERMRLAQSDRIAWSPHPSARPPHRSVDRPPLEQAVLRHFHATSREQTPTCV</sequence>
<dbReference type="Proteomes" id="UP000076580">
    <property type="component" value="Chromosome 01"/>
</dbReference>
<protein>
    <submittedName>
        <fullName evidence="2">Uncharacterized protein</fullName>
    </submittedName>
</protein>
<feature type="region of interest" description="Disordered" evidence="1">
    <location>
        <begin position="54"/>
        <end position="76"/>
    </location>
</feature>
<dbReference type="EMBL" id="LAYC01000001">
    <property type="protein sequence ID" value="KYK59913.1"/>
    <property type="molecule type" value="Genomic_DNA"/>
</dbReference>
<dbReference type="AlphaFoldDB" id="A0A151GS64"/>
<evidence type="ECO:0000256" key="1">
    <source>
        <dbReference type="SAM" id="MobiDB-lite"/>
    </source>
</evidence>
<dbReference type="GeneID" id="63713690"/>
<dbReference type="RefSeq" id="XP_040659265.1">
    <property type="nucleotide sequence ID" value="XM_040798382.1"/>
</dbReference>
<accession>A0A151GS64</accession>
<gene>
    <name evidence="2" type="ORF">DCS_01047</name>
</gene>
<reference evidence="2 3" key="1">
    <citation type="journal article" date="2016" name="Sci. Rep.">
        <title>Insights into Adaptations to a Near-Obligate Nematode Endoparasitic Lifestyle from the Finished Genome of Drechmeria coniospora.</title>
        <authorList>
            <person name="Zhang L."/>
            <person name="Zhou Z."/>
            <person name="Guo Q."/>
            <person name="Fokkens L."/>
            <person name="Miskei M."/>
            <person name="Pocsi I."/>
            <person name="Zhang W."/>
            <person name="Chen M."/>
            <person name="Wang L."/>
            <person name="Sun Y."/>
            <person name="Donzelli B.G."/>
            <person name="Gibson D.M."/>
            <person name="Nelson D.R."/>
            <person name="Luo J.G."/>
            <person name="Rep M."/>
            <person name="Liu H."/>
            <person name="Yang S."/>
            <person name="Wang J."/>
            <person name="Krasnoff S.B."/>
            <person name="Xu Y."/>
            <person name="Molnar I."/>
            <person name="Lin M."/>
        </authorList>
    </citation>
    <scope>NUCLEOTIDE SEQUENCE [LARGE SCALE GENOMIC DNA]</scope>
    <source>
        <strain evidence="2 3">ARSEF 6962</strain>
    </source>
</reference>
<feature type="region of interest" description="Disordered" evidence="1">
    <location>
        <begin position="1"/>
        <end position="24"/>
    </location>
</feature>
<proteinExistence type="predicted"/>
<name>A0A151GS64_DRECN</name>
<comment type="caution">
    <text evidence="2">The sequence shown here is derived from an EMBL/GenBank/DDBJ whole genome shotgun (WGS) entry which is preliminary data.</text>
</comment>
<evidence type="ECO:0000313" key="3">
    <source>
        <dbReference type="Proteomes" id="UP000076580"/>
    </source>
</evidence>
<evidence type="ECO:0000313" key="2">
    <source>
        <dbReference type="EMBL" id="KYK59913.1"/>
    </source>
</evidence>